<dbReference type="PANTHER" id="PTHR13906">
    <property type="entry name" value="PORCUPINE"/>
    <property type="match status" value="1"/>
</dbReference>
<evidence type="ECO:0000256" key="6">
    <source>
        <dbReference type="ARBA" id="ARBA00023315"/>
    </source>
</evidence>
<gene>
    <name evidence="9" type="ORF">SYNPS1DRAFT_4798</name>
</gene>
<dbReference type="EMBL" id="KZ989232">
    <property type="protein sequence ID" value="RKP27299.1"/>
    <property type="molecule type" value="Genomic_DNA"/>
</dbReference>
<dbReference type="GO" id="GO:0003841">
    <property type="term" value="F:1-acylglycerol-3-phosphate O-acyltransferase activity"/>
    <property type="evidence" value="ECO:0007669"/>
    <property type="project" value="TreeGrafter"/>
</dbReference>
<dbReference type="InterPro" id="IPR004299">
    <property type="entry name" value="MBOAT_fam"/>
</dbReference>
<feature type="transmembrane region" description="Helical" evidence="8">
    <location>
        <begin position="112"/>
        <end position="131"/>
    </location>
</feature>
<dbReference type="GO" id="GO:0046474">
    <property type="term" value="P:glycerophospholipid biosynthetic process"/>
    <property type="evidence" value="ECO:0007669"/>
    <property type="project" value="TreeGrafter"/>
</dbReference>
<sequence>LADMLGIAVADLRLSASVILMFGAGFLFNRLPQGWPAIKHLFSIALALLLHAYVLVNWLGLLHMTVAAGVTYVLAGIIRHRSMPQLVMLLAMLHLSYTHISRMDKHSTIAKTDFSAAHMILVIKLTSFAFNILSKHQMQKRIMEMPSLLEYYGYVFFFGSFLVGPAFEVGVNVRTDRADGIYALRCVCAVHRLSALLQHGTVQGRLAGHNAVMAMHDAWAESIFSYLQMASVIARMKYYFVWKIAEGTCILTGLAFNGYDARGQPRWDRVSNIRIKDYELAESPRVALDSWNIGTNRWLRNYVYLRLASPDKRSTLVATLATFAASAVWHGFYAGYYLTFASGALMTSVARLMRRTFRPIVAPNNAEMVAPPLKLVYDVAGWLITQATINYVAVPFQLLTFSASWSVWHSNAYVVHVAMLAMYVWLIYAGGSELTMRSPSNRHSARLFAPPSPPPPSLPPSPP</sequence>
<dbReference type="GO" id="GO:0005783">
    <property type="term" value="C:endoplasmic reticulum"/>
    <property type="evidence" value="ECO:0007669"/>
    <property type="project" value="TreeGrafter"/>
</dbReference>
<accession>A0A4V1J247</accession>
<keyword evidence="6 9" id="KW-0012">Acyltransferase</keyword>
<keyword evidence="4 8" id="KW-1133">Transmembrane helix</keyword>
<evidence type="ECO:0000256" key="3">
    <source>
        <dbReference type="ARBA" id="ARBA00022692"/>
    </source>
</evidence>
<evidence type="ECO:0000256" key="4">
    <source>
        <dbReference type="ARBA" id="ARBA00022989"/>
    </source>
</evidence>
<keyword evidence="10" id="KW-1185">Reference proteome</keyword>
<feature type="transmembrane region" description="Helical" evidence="8">
    <location>
        <begin position="41"/>
        <end position="62"/>
    </location>
</feature>
<feature type="transmembrane region" description="Helical" evidence="8">
    <location>
        <begin position="151"/>
        <end position="171"/>
    </location>
</feature>
<keyword evidence="2 9" id="KW-0808">Transferase</keyword>
<feature type="transmembrane region" description="Helical" evidence="8">
    <location>
        <begin position="12"/>
        <end position="29"/>
    </location>
</feature>
<evidence type="ECO:0000256" key="5">
    <source>
        <dbReference type="ARBA" id="ARBA00023136"/>
    </source>
</evidence>
<organism evidence="9 10">
    <name type="scientific">Syncephalis pseudoplumigaleata</name>
    <dbReference type="NCBI Taxonomy" id="1712513"/>
    <lineage>
        <taxon>Eukaryota</taxon>
        <taxon>Fungi</taxon>
        <taxon>Fungi incertae sedis</taxon>
        <taxon>Zoopagomycota</taxon>
        <taxon>Zoopagomycotina</taxon>
        <taxon>Zoopagomycetes</taxon>
        <taxon>Zoopagales</taxon>
        <taxon>Piptocephalidaceae</taxon>
        <taxon>Syncephalis</taxon>
    </lineage>
</organism>
<keyword evidence="5 8" id="KW-0472">Membrane</keyword>
<dbReference type="OrthoDB" id="286734at2759"/>
<feature type="transmembrane region" description="Helical" evidence="8">
    <location>
        <begin position="82"/>
        <end position="100"/>
    </location>
</feature>
<comment type="subcellular location">
    <subcellularLocation>
        <location evidence="1">Membrane</location>
        <topology evidence="1">Multi-pass membrane protein</topology>
    </subcellularLocation>
</comment>
<feature type="region of interest" description="Disordered" evidence="7">
    <location>
        <begin position="443"/>
        <end position="463"/>
    </location>
</feature>
<dbReference type="GO" id="GO:0030258">
    <property type="term" value="P:lipid modification"/>
    <property type="evidence" value="ECO:0007669"/>
    <property type="project" value="TreeGrafter"/>
</dbReference>
<protein>
    <submittedName>
        <fullName evidence="9">MBOAT, membrane-bound O-acyltransferase family-domain-containing protein</fullName>
    </submittedName>
</protein>
<dbReference type="GO" id="GO:0016020">
    <property type="term" value="C:membrane"/>
    <property type="evidence" value="ECO:0007669"/>
    <property type="project" value="UniProtKB-SubCell"/>
</dbReference>
<feature type="compositionally biased region" description="Pro residues" evidence="7">
    <location>
        <begin position="450"/>
        <end position="463"/>
    </location>
</feature>
<dbReference type="InterPro" id="IPR049941">
    <property type="entry name" value="LPLAT_7/PORCN-like"/>
</dbReference>
<proteinExistence type="predicted"/>
<dbReference type="GO" id="GO:0047184">
    <property type="term" value="F:1-acylglycerophosphocholine O-acyltransferase activity"/>
    <property type="evidence" value="ECO:0007669"/>
    <property type="project" value="TreeGrafter"/>
</dbReference>
<feature type="non-terminal residue" evidence="9">
    <location>
        <position position="463"/>
    </location>
</feature>
<dbReference type="Proteomes" id="UP000278143">
    <property type="component" value="Unassembled WGS sequence"/>
</dbReference>
<keyword evidence="3 8" id="KW-0812">Transmembrane</keyword>
<evidence type="ECO:0000256" key="1">
    <source>
        <dbReference type="ARBA" id="ARBA00004141"/>
    </source>
</evidence>
<dbReference type="AlphaFoldDB" id="A0A4V1J247"/>
<dbReference type="PANTHER" id="PTHR13906:SF4">
    <property type="entry name" value="LYSOPHOSPHOLIPID ACYLTRANSFERASE 6"/>
    <property type="match status" value="1"/>
</dbReference>
<name>A0A4V1J247_9FUNG</name>
<feature type="transmembrane region" description="Helical" evidence="8">
    <location>
        <begin position="413"/>
        <end position="431"/>
    </location>
</feature>
<evidence type="ECO:0000256" key="2">
    <source>
        <dbReference type="ARBA" id="ARBA00022679"/>
    </source>
</evidence>
<reference evidence="10" key="1">
    <citation type="journal article" date="2018" name="Nat. Microbiol.">
        <title>Leveraging single-cell genomics to expand the fungal tree of life.</title>
        <authorList>
            <person name="Ahrendt S.R."/>
            <person name="Quandt C.A."/>
            <person name="Ciobanu D."/>
            <person name="Clum A."/>
            <person name="Salamov A."/>
            <person name="Andreopoulos B."/>
            <person name="Cheng J.F."/>
            <person name="Woyke T."/>
            <person name="Pelin A."/>
            <person name="Henrissat B."/>
            <person name="Reynolds N.K."/>
            <person name="Benny G.L."/>
            <person name="Smith M.E."/>
            <person name="James T.Y."/>
            <person name="Grigoriev I.V."/>
        </authorList>
    </citation>
    <scope>NUCLEOTIDE SEQUENCE [LARGE SCALE GENOMIC DNA]</scope>
    <source>
        <strain evidence="10">Benny S71-1</strain>
    </source>
</reference>
<evidence type="ECO:0000256" key="7">
    <source>
        <dbReference type="SAM" id="MobiDB-lite"/>
    </source>
</evidence>
<feature type="non-terminal residue" evidence="9">
    <location>
        <position position="1"/>
    </location>
</feature>
<evidence type="ECO:0000313" key="9">
    <source>
        <dbReference type="EMBL" id="RKP27299.1"/>
    </source>
</evidence>
<feature type="transmembrane region" description="Helical" evidence="8">
    <location>
        <begin position="314"/>
        <end position="330"/>
    </location>
</feature>
<evidence type="ECO:0000313" key="10">
    <source>
        <dbReference type="Proteomes" id="UP000278143"/>
    </source>
</evidence>
<evidence type="ECO:0000256" key="8">
    <source>
        <dbReference type="SAM" id="Phobius"/>
    </source>
</evidence>
<dbReference type="Pfam" id="PF03062">
    <property type="entry name" value="MBOAT"/>
    <property type="match status" value="1"/>
</dbReference>